<organism evidence="2 3">
    <name type="scientific">Microbacterium marinilacus</name>
    <dbReference type="NCBI Taxonomy" id="415209"/>
    <lineage>
        <taxon>Bacteria</taxon>
        <taxon>Bacillati</taxon>
        <taxon>Actinomycetota</taxon>
        <taxon>Actinomycetes</taxon>
        <taxon>Micrococcales</taxon>
        <taxon>Microbacteriaceae</taxon>
        <taxon>Microbacterium</taxon>
    </lineage>
</organism>
<protein>
    <submittedName>
        <fullName evidence="2">Alpha/beta fold hydrolase</fullName>
    </submittedName>
</protein>
<keyword evidence="2" id="KW-0378">Hydrolase</keyword>
<evidence type="ECO:0000313" key="3">
    <source>
        <dbReference type="Proteomes" id="UP001410795"/>
    </source>
</evidence>
<evidence type="ECO:0000313" key="2">
    <source>
        <dbReference type="EMBL" id="GAA3650161.1"/>
    </source>
</evidence>
<comment type="caution">
    <text evidence="2">The sequence shown here is derived from an EMBL/GenBank/DDBJ whole genome shotgun (WGS) entry which is preliminary data.</text>
</comment>
<dbReference type="InterPro" id="IPR050266">
    <property type="entry name" value="AB_hydrolase_sf"/>
</dbReference>
<proteinExistence type="predicted"/>
<reference evidence="3" key="1">
    <citation type="journal article" date="2019" name="Int. J. Syst. Evol. Microbiol.">
        <title>The Global Catalogue of Microorganisms (GCM) 10K type strain sequencing project: providing services to taxonomists for standard genome sequencing and annotation.</title>
        <authorList>
            <consortium name="The Broad Institute Genomics Platform"/>
            <consortium name="The Broad Institute Genome Sequencing Center for Infectious Disease"/>
            <person name="Wu L."/>
            <person name="Ma J."/>
        </authorList>
    </citation>
    <scope>NUCLEOTIDE SEQUENCE [LARGE SCALE GENOMIC DNA]</scope>
    <source>
        <strain evidence="3">JCM 16546</strain>
    </source>
</reference>
<sequence>MTSRAPHPVTLPRLCWGDAGAERRALLVHGLGSSGALMWRLAVALADAGWHATAVDLRGHGDAPRALDYSVEAYAADVVATLPDGGGAWDLVVAHSLGGAASTTAAAENGEWTRRLVLIDPAILVTGRDSGIIRRSQERAFDDNRIEAVRAEHPHWHPHDLELKVDAVARASRWAVEQTSAQNSEWDVRAAAARLRVPTHVIGADPKVYSLFTGALADEVLANPAVTMSIIAGAGHSPHRDEPEPTVRRLLEVIDR</sequence>
<name>A0ABP7B5L5_9MICO</name>
<gene>
    <name evidence="2" type="ORF">GCM10022202_07390</name>
</gene>
<dbReference type="Proteomes" id="UP001410795">
    <property type="component" value="Unassembled WGS sequence"/>
</dbReference>
<accession>A0ABP7B5L5</accession>
<dbReference type="Pfam" id="PF12697">
    <property type="entry name" value="Abhydrolase_6"/>
    <property type="match status" value="1"/>
</dbReference>
<evidence type="ECO:0000259" key="1">
    <source>
        <dbReference type="Pfam" id="PF12697"/>
    </source>
</evidence>
<dbReference type="InterPro" id="IPR000073">
    <property type="entry name" value="AB_hydrolase_1"/>
</dbReference>
<feature type="domain" description="AB hydrolase-1" evidence="1">
    <location>
        <begin position="26"/>
        <end position="248"/>
    </location>
</feature>
<dbReference type="GO" id="GO:0016787">
    <property type="term" value="F:hydrolase activity"/>
    <property type="evidence" value="ECO:0007669"/>
    <property type="project" value="UniProtKB-KW"/>
</dbReference>
<keyword evidence="3" id="KW-1185">Reference proteome</keyword>
<dbReference type="InterPro" id="IPR029058">
    <property type="entry name" value="AB_hydrolase_fold"/>
</dbReference>
<dbReference type="PANTHER" id="PTHR43798:SF33">
    <property type="entry name" value="HYDROLASE, PUTATIVE (AFU_ORTHOLOGUE AFUA_2G14860)-RELATED"/>
    <property type="match status" value="1"/>
</dbReference>
<dbReference type="PANTHER" id="PTHR43798">
    <property type="entry name" value="MONOACYLGLYCEROL LIPASE"/>
    <property type="match status" value="1"/>
</dbReference>
<dbReference type="RefSeq" id="WP_221859809.1">
    <property type="nucleotide sequence ID" value="NZ_BAAAYV010000004.1"/>
</dbReference>
<dbReference type="Gene3D" id="3.40.50.1820">
    <property type="entry name" value="alpha/beta hydrolase"/>
    <property type="match status" value="1"/>
</dbReference>
<dbReference type="EMBL" id="BAAAYV010000004">
    <property type="protein sequence ID" value="GAA3650161.1"/>
    <property type="molecule type" value="Genomic_DNA"/>
</dbReference>
<dbReference type="SUPFAM" id="SSF53474">
    <property type="entry name" value="alpha/beta-Hydrolases"/>
    <property type="match status" value="1"/>
</dbReference>